<dbReference type="InterPro" id="IPR006076">
    <property type="entry name" value="FAD-dep_OxRdtase"/>
</dbReference>
<dbReference type="AlphaFoldDB" id="A0A0P7GR10"/>
<keyword evidence="4" id="KW-1185">Reference proteome</keyword>
<dbReference type="PANTHER" id="PTHR13847">
    <property type="entry name" value="SARCOSINE DEHYDROGENASE-RELATED"/>
    <property type="match status" value="1"/>
</dbReference>
<gene>
    <name evidence="3" type="ORF">SY89_02439</name>
</gene>
<sequence length="388" mass="41066">MRVVVVGGGIVGLASASALADRGADVVLCERDSLGSGSTARALGGIRCQFSTAVNVDLSLASRPVWESFAERFGVDIAFRQTGYLMLARTAETAAGLERQVDLQHERGAETALLAPEEVPDYCGGVDPETVTAATYNPRDGFADPYLALQGFADAAREAGVDIRTNTAVTDVRRTAGRVVGVDVAGDGAPSDGSIDADAVVNAAGPWAGELASMARIDTPIEPQRRQALVVDPERPVPETDPLTIDLETSSHFRPERDGAAVVGGYFDDEPETPDPDSFSESYDVAWAAETVERAGVYCDYFGDGTRLKRGWAGLYAVTPDHHPIVEESMPGFVQAVGFSGHGFQHAPATGQVIAELVLDGEASTVDVSDLGSDRFERDDLLHERNVA</sequence>
<dbReference type="GO" id="GO:0005737">
    <property type="term" value="C:cytoplasm"/>
    <property type="evidence" value="ECO:0007669"/>
    <property type="project" value="TreeGrafter"/>
</dbReference>
<proteinExistence type="predicted"/>
<keyword evidence="1" id="KW-0560">Oxidoreductase</keyword>
<dbReference type="InterPro" id="IPR036188">
    <property type="entry name" value="FAD/NAD-bd_sf"/>
</dbReference>
<reference evidence="4" key="1">
    <citation type="submission" date="2013-11" db="EMBL/GenBank/DDBJ databases">
        <authorList>
            <person name="Hoang H.T."/>
            <person name="Killian M.L."/>
            <person name="Madson D.M."/>
            <person name="Arruda P.H.E."/>
            <person name="Sun D."/>
            <person name="Schwartz K.J."/>
            <person name="Yoon K."/>
        </authorList>
    </citation>
    <scope>NUCLEOTIDE SEQUENCE [LARGE SCALE GENOMIC DNA]</scope>
    <source>
        <strain evidence="4">CDK2</strain>
    </source>
</reference>
<evidence type="ECO:0000313" key="4">
    <source>
        <dbReference type="Proteomes" id="UP000050535"/>
    </source>
</evidence>
<name>A0A0P7GR10_9EURY</name>
<comment type="caution">
    <text evidence="3">The sequence shown here is derived from an EMBL/GenBank/DDBJ whole genome shotgun (WGS) entry which is preliminary data.</text>
</comment>
<dbReference type="OrthoDB" id="168391at2157"/>
<dbReference type="Gene3D" id="3.30.9.10">
    <property type="entry name" value="D-Amino Acid Oxidase, subunit A, domain 2"/>
    <property type="match status" value="1"/>
</dbReference>
<dbReference type="SUPFAM" id="SSF51905">
    <property type="entry name" value="FAD/NAD(P)-binding domain"/>
    <property type="match status" value="1"/>
</dbReference>
<dbReference type="PATRIC" id="fig|699431.3.peg.2503"/>
<dbReference type="Proteomes" id="UP000050535">
    <property type="component" value="Unassembled WGS sequence"/>
</dbReference>
<evidence type="ECO:0000256" key="1">
    <source>
        <dbReference type="ARBA" id="ARBA00023002"/>
    </source>
</evidence>
<feature type="domain" description="FAD dependent oxidoreductase" evidence="2">
    <location>
        <begin position="2"/>
        <end position="357"/>
    </location>
</feature>
<dbReference type="EMBL" id="LGUC01000001">
    <property type="protein sequence ID" value="KPN31690.1"/>
    <property type="molecule type" value="Genomic_DNA"/>
</dbReference>
<dbReference type="RefSeq" id="WP_054584200.1">
    <property type="nucleotide sequence ID" value="NZ_LGUC01000001.1"/>
</dbReference>
<dbReference type="STRING" id="699431.SY89_02439"/>
<evidence type="ECO:0000259" key="2">
    <source>
        <dbReference type="Pfam" id="PF01266"/>
    </source>
</evidence>
<dbReference type="Pfam" id="PF01266">
    <property type="entry name" value="DAO"/>
    <property type="match status" value="1"/>
</dbReference>
<accession>A0A0P7GR10</accession>
<evidence type="ECO:0000313" key="3">
    <source>
        <dbReference type="EMBL" id="KPN31690.1"/>
    </source>
</evidence>
<dbReference type="PANTHER" id="PTHR13847:SF287">
    <property type="entry name" value="FAD-DEPENDENT OXIDOREDUCTASE DOMAIN-CONTAINING PROTEIN 1"/>
    <property type="match status" value="1"/>
</dbReference>
<organism evidence="3 4">
    <name type="scientific">Halolamina pelagica</name>
    <dbReference type="NCBI Taxonomy" id="699431"/>
    <lineage>
        <taxon>Archaea</taxon>
        <taxon>Methanobacteriati</taxon>
        <taxon>Methanobacteriota</taxon>
        <taxon>Stenosarchaea group</taxon>
        <taxon>Halobacteria</taxon>
        <taxon>Halobacteriales</taxon>
        <taxon>Haloferacaceae</taxon>
    </lineage>
</organism>
<dbReference type="Gene3D" id="3.50.50.60">
    <property type="entry name" value="FAD/NAD(P)-binding domain"/>
    <property type="match status" value="1"/>
</dbReference>
<protein>
    <submittedName>
        <fullName evidence="3">N-methyltryptophan oxidase</fullName>
    </submittedName>
</protein>
<dbReference type="GO" id="GO:0016491">
    <property type="term" value="F:oxidoreductase activity"/>
    <property type="evidence" value="ECO:0007669"/>
    <property type="project" value="UniProtKB-KW"/>
</dbReference>